<feature type="region of interest" description="Disordered" evidence="1">
    <location>
        <begin position="94"/>
        <end position="120"/>
    </location>
</feature>
<feature type="transmembrane region" description="Helical" evidence="2">
    <location>
        <begin position="9"/>
        <end position="32"/>
    </location>
</feature>
<dbReference type="EMBL" id="BQNB010008770">
    <property type="protein sequence ID" value="GJS54063.1"/>
    <property type="molecule type" value="Genomic_DNA"/>
</dbReference>
<name>A0ABQ4WMK2_9ASTR</name>
<reference evidence="3" key="2">
    <citation type="submission" date="2022-01" db="EMBL/GenBank/DDBJ databases">
        <authorList>
            <person name="Yamashiro T."/>
            <person name="Shiraishi A."/>
            <person name="Satake H."/>
            <person name="Nakayama K."/>
        </authorList>
    </citation>
    <scope>NUCLEOTIDE SEQUENCE</scope>
</reference>
<evidence type="ECO:0000313" key="4">
    <source>
        <dbReference type="Proteomes" id="UP001151760"/>
    </source>
</evidence>
<keyword evidence="4" id="KW-1185">Reference proteome</keyword>
<accession>A0ABQ4WMK2</accession>
<keyword evidence="2" id="KW-0472">Membrane</keyword>
<reference evidence="3" key="1">
    <citation type="journal article" date="2022" name="Int. J. Mol. Sci.">
        <title>Draft Genome of Tanacetum Coccineum: Genomic Comparison of Closely Related Tanacetum-Family Plants.</title>
        <authorList>
            <person name="Yamashiro T."/>
            <person name="Shiraishi A."/>
            <person name="Nakayama K."/>
            <person name="Satake H."/>
        </authorList>
    </citation>
    <scope>NUCLEOTIDE SEQUENCE</scope>
</reference>
<proteinExistence type="predicted"/>
<evidence type="ECO:0000313" key="3">
    <source>
        <dbReference type="EMBL" id="GJS54063.1"/>
    </source>
</evidence>
<evidence type="ECO:0000256" key="1">
    <source>
        <dbReference type="SAM" id="MobiDB-lite"/>
    </source>
</evidence>
<dbReference type="Proteomes" id="UP001151760">
    <property type="component" value="Unassembled WGS sequence"/>
</dbReference>
<gene>
    <name evidence="3" type="ORF">Tco_0627425</name>
</gene>
<organism evidence="3 4">
    <name type="scientific">Tanacetum coccineum</name>
    <dbReference type="NCBI Taxonomy" id="301880"/>
    <lineage>
        <taxon>Eukaryota</taxon>
        <taxon>Viridiplantae</taxon>
        <taxon>Streptophyta</taxon>
        <taxon>Embryophyta</taxon>
        <taxon>Tracheophyta</taxon>
        <taxon>Spermatophyta</taxon>
        <taxon>Magnoliopsida</taxon>
        <taxon>eudicotyledons</taxon>
        <taxon>Gunneridae</taxon>
        <taxon>Pentapetalae</taxon>
        <taxon>asterids</taxon>
        <taxon>campanulids</taxon>
        <taxon>Asterales</taxon>
        <taxon>Asteraceae</taxon>
        <taxon>Asteroideae</taxon>
        <taxon>Anthemideae</taxon>
        <taxon>Anthemidinae</taxon>
        <taxon>Tanacetum</taxon>
    </lineage>
</organism>
<keyword evidence="2" id="KW-0812">Transmembrane</keyword>
<comment type="caution">
    <text evidence="3">The sequence shown here is derived from an EMBL/GenBank/DDBJ whole genome shotgun (WGS) entry which is preliminary data.</text>
</comment>
<evidence type="ECO:0000256" key="2">
    <source>
        <dbReference type="SAM" id="Phobius"/>
    </source>
</evidence>
<sequence length="147" mass="16710">MYVDGHVNIFYMVDIDLFTIVALSMMVVQLGYTETTSQVIEDVIRQLPFEETKLDGEADQNVSKLKLCLREIDWVREPIVEEVKTQESIIKEVRTQEPIVEESSKDAGTDDDDDADFLVDKENEIVKPDVDVHLIGKNPGRPKSQGK</sequence>
<protein>
    <submittedName>
        <fullName evidence="3">Uncharacterized protein</fullName>
    </submittedName>
</protein>
<keyword evidence="2" id="KW-1133">Transmembrane helix</keyword>